<evidence type="ECO:0000256" key="1">
    <source>
        <dbReference type="SAM" id="Phobius"/>
    </source>
</evidence>
<name>A0A926JPI8_9FLAO</name>
<dbReference type="AlphaFoldDB" id="A0A926JPI8"/>
<dbReference type="Proteomes" id="UP000653730">
    <property type="component" value="Unassembled WGS sequence"/>
</dbReference>
<keyword evidence="1" id="KW-0812">Transmembrane</keyword>
<keyword evidence="3" id="KW-1185">Reference proteome</keyword>
<keyword evidence="1" id="KW-0472">Membrane</keyword>
<sequence>MKNILLLIGLVFSTIGLMAFFLFEIRVLGYFILALGFLCCLTNLILQINKKEKIKS</sequence>
<dbReference type="RefSeq" id="WP_216334970.1">
    <property type="nucleotide sequence ID" value="NZ_JACVDC010000004.1"/>
</dbReference>
<comment type="caution">
    <text evidence="2">The sequence shown here is derived from an EMBL/GenBank/DDBJ whole genome shotgun (WGS) entry which is preliminary data.</text>
</comment>
<proteinExistence type="predicted"/>
<protein>
    <submittedName>
        <fullName evidence="2">Uncharacterized protein</fullName>
    </submittedName>
</protein>
<dbReference type="EMBL" id="JACVDC010000004">
    <property type="protein sequence ID" value="MBC9794871.1"/>
    <property type="molecule type" value="Genomic_DNA"/>
</dbReference>
<accession>A0A926JPI8</accession>
<evidence type="ECO:0000313" key="2">
    <source>
        <dbReference type="EMBL" id="MBC9794871.1"/>
    </source>
</evidence>
<keyword evidence="1" id="KW-1133">Transmembrane helix</keyword>
<evidence type="ECO:0000313" key="3">
    <source>
        <dbReference type="Proteomes" id="UP000653730"/>
    </source>
</evidence>
<organism evidence="2 3">
    <name type="scientific">Sinomicrobium weinanense</name>
    <dbReference type="NCBI Taxonomy" id="2842200"/>
    <lineage>
        <taxon>Bacteria</taxon>
        <taxon>Pseudomonadati</taxon>
        <taxon>Bacteroidota</taxon>
        <taxon>Flavobacteriia</taxon>
        <taxon>Flavobacteriales</taxon>
        <taxon>Flavobacteriaceae</taxon>
        <taxon>Sinomicrobium</taxon>
    </lineage>
</organism>
<gene>
    <name evidence="2" type="ORF">IBL28_02745</name>
</gene>
<feature type="transmembrane region" description="Helical" evidence="1">
    <location>
        <begin position="29"/>
        <end position="46"/>
    </location>
</feature>
<reference evidence="2 3" key="1">
    <citation type="submission" date="2020-09" db="EMBL/GenBank/DDBJ databases">
        <title>Sinomicrobium weinanense sp. nov., a halophilic bacteria isolated from saline-alkali soil.</title>
        <authorList>
            <person name="Wu P."/>
            <person name="Ren H."/>
            <person name="Mei Y."/>
            <person name="Liang Y."/>
            <person name="Chen Z."/>
        </authorList>
    </citation>
    <scope>NUCLEOTIDE SEQUENCE [LARGE SCALE GENOMIC DNA]</scope>
    <source>
        <strain evidence="2 3">FJxs</strain>
    </source>
</reference>